<dbReference type="Pfam" id="PF00528">
    <property type="entry name" value="BPD_transp_1"/>
    <property type="match status" value="1"/>
</dbReference>
<evidence type="ECO:0000256" key="3">
    <source>
        <dbReference type="ARBA" id="ARBA00010072"/>
    </source>
</evidence>
<evidence type="ECO:0000256" key="1">
    <source>
        <dbReference type="ARBA" id="ARBA00003159"/>
    </source>
</evidence>
<keyword evidence="7" id="KW-0029">Amino-acid transport</keyword>
<evidence type="ECO:0000256" key="5">
    <source>
        <dbReference type="ARBA" id="ARBA00022475"/>
    </source>
</evidence>
<evidence type="ECO:0000256" key="10">
    <source>
        <dbReference type="RuleBase" id="RU363032"/>
    </source>
</evidence>
<keyword evidence="5" id="KW-1003">Cell membrane</keyword>
<feature type="domain" description="ABC transmembrane type-1" evidence="11">
    <location>
        <begin position="21"/>
        <end position="210"/>
    </location>
</feature>
<feature type="transmembrane region" description="Helical" evidence="10">
    <location>
        <begin position="152"/>
        <end position="171"/>
    </location>
</feature>
<evidence type="ECO:0000256" key="4">
    <source>
        <dbReference type="ARBA" id="ARBA00022448"/>
    </source>
</evidence>
<sequence length="221" mass="24868">MDYVWHFGIVWDYRLVFVRGAGITALLTLYSTLIGVSLGLLFGLFRSSNIVILRWPAAVYIEFFRATPVLVQLVWIYYSLPILTGLQMSGIASVSVGLGLHAAAYFAEIFRAGIASIDKGQWDAARSIGMGYGKAMWRIILPQAVRRMVPPFINEFATLIKLTTLGSVLAVYELLHEANNLINNTYRPLEIYTVLALAFAVLIYPIILLSQRLERYWKTNS</sequence>
<evidence type="ECO:0000259" key="11">
    <source>
        <dbReference type="PROSITE" id="PS50928"/>
    </source>
</evidence>
<keyword evidence="4 10" id="KW-0813">Transport</keyword>
<dbReference type="CDD" id="cd06261">
    <property type="entry name" value="TM_PBP2"/>
    <property type="match status" value="1"/>
</dbReference>
<evidence type="ECO:0000313" key="13">
    <source>
        <dbReference type="Proteomes" id="UP000076400"/>
    </source>
</evidence>
<organism evidence="12 13">
    <name type="scientific">Oceanibaculum pacificum</name>
    <dbReference type="NCBI Taxonomy" id="580166"/>
    <lineage>
        <taxon>Bacteria</taxon>
        <taxon>Pseudomonadati</taxon>
        <taxon>Pseudomonadota</taxon>
        <taxon>Alphaproteobacteria</taxon>
        <taxon>Rhodospirillales</taxon>
        <taxon>Oceanibaculaceae</taxon>
        <taxon>Oceanibaculum</taxon>
    </lineage>
</organism>
<evidence type="ECO:0000256" key="7">
    <source>
        <dbReference type="ARBA" id="ARBA00022970"/>
    </source>
</evidence>
<evidence type="ECO:0000256" key="8">
    <source>
        <dbReference type="ARBA" id="ARBA00022989"/>
    </source>
</evidence>
<comment type="similarity">
    <text evidence="3">Belongs to the binding-protein-dependent transport system permease family. HisMQ subfamily.</text>
</comment>
<feature type="transmembrane region" description="Helical" evidence="10">
    <location>
        <begin position="57"/>
        <end position="78"/>
    </location>
</feature>
<dbReference type="InterPro" id="IPR043429">
    <property type="entry name" value="ArtM/GltK/GlnP/TcyL/YhdX-like"/>
</dbReference>
<dbReference type="STRING" id="580166.AUP43_02975"/>
<dbReference type="EMBL" id="LPXN01000138">
    <property type="protein sequence ID" value="KZD04082.1"/>
    <property type="molecule type" value="Genomic_DNA"/>
</dbReference>
<evidence type="ECO:0000256" key="9">
    <source>
        <dbReference type="ARBA" id="ARBA00023136"/>
    </source>
</evidence>
<dbReference type="GO" id="GO:0043190">
    <property type="term" value="C:ATP-binding cassette (ABC) transporter complex"/>
    <property type="evidence" value="ECO:0007669"/>
    <property type="project" value="InterPro"/>
</dbReference>
<comment type="function">
    <text evidence="1">Part of the binding-protein-dependent transport system for glutamine; probably responsible for the translocation of the substrate across the membrane.</text>
</comment>
<evidence type="ECO:0000256" key="2">
    <source>
        <dbReference type="ARBA" id="ARBA00004429"/>
    </source>
</evidence>
<accession>A0A154VRZ5</accession>
<evidence type="ECO:0000313" key="12">
    <source>
        <dbReference type="EMBL" id="KZD04082.1"/>
    </source>
</evidence>
<feature type="transmembrane region" description="Helical" evidence="10">
    <location>
        <begin position="20"/>
        <end position="45"/>
    </location>
</feature>
<dbReference type="InterPro" id="IPR010065">
    <property type="entry name" value="AA_ABC_transptr_permease_3TM"/>
</dbReference>
<dbReference type="RefSeq" id="WP_067558593.1">
    <property type="nucleotide sequence ID" value="NZ_LPXN01000138.1"/>
</dbReference>
<dbReference type="AlphaFoldDB" id="A0A154VRZ5"/>
<dbReference type="PANTHER" id="PTHR30614:SF20">
    <property type="entry name" value="GLUTAMINE TRANSPORT SYSTEM PERMEASE PROTEIN GLNP"/>
    <property type="match status" value="1"/>
</dbReference>
<dbReference type="OrthoDB" id="7190458at2"/>
<gene>
    <name evidence="12" type="ORF">AUP43_02975</name>
</gene>
<comment type="caution">
    <text evidence="12">The sequence shown here is derived from an EMBL/GenBank/DDBJ whole genome shotgun (WGS) entry which is preliminary data.</text>
</comment>
<dbReference type="InterPro" id="IPR000515">
    <property type="entry name" value="MetI-like"/>
</dbReference>
<dbReference type="Gene3D" id="1.10.3720.10">
    <property type="entry name" value="MetI-like"/>
    <property type="match status" value="1"/>
</dbReference>
<evidence type="ECO:0000256" key="6">
    <source>
        <dbReference type="ARBA" id="ARBA00022692"/>
    </source>
</evidence>
<feature type="transmembrane region" description="Helical" evidence="10">
    <location>
        <begin position="191"/>
        <end position="209"/>
    </location>
</feature>
<keyword evidence="6 10" id="KW-0812">Transmembrane</keyword>
<dbReference type="PROSITE" id="PS50928">
    <property type="entry name" value="ABC_TM1"/>
    <property type="match status" value="1"/>
</dbReference>
<dbReference type="Proteomes" id="UP000076400">
    <property type="component" value="Unassembled WGS sequence"/>
</dbReference>
<dbReference type="GO" id="GO:0006865">
    <property type="term" value="P:amino acid transport"/>
    <property type="evidence" value="ECO:0007669"/>
    <property type="project" value="UniProtKB-KW"/>
</dbReference>
<feature type="transmembrane region" description="Helical" evidence="10">
    <location>
        <begin position="90"/>
        <end position="110"/>
    </location>
</feature>
<keyword evidence="9 10" id="KW-0472">Membrane</keyword>
<protein>
    <recommendedName>
        <fullName evidence="11">ABC transmembrane type-1 domain-containing protein</fullName>
    </recommendedName>
</protein>
<dbReference type="SUPFAM" id="SSF161098">
    <property type="entry name" value="MetI-like"/>
    <property type="match status" value="1"/>
</dbReference>
<comment type="subcellular location">
    <subcellularLocation>
        <location evidence="2">Cell inner membrane</location>
        <topology evidence="2">Multi-pass membrane protein</topology>
    </subcellularLocation>
    <subcellularLocation>
        <location evidence="10">Cell membrane</location>
        <topology evidence="10">Multi-pass membrane protein</topology>
    </subcellularLocation>
</comment>
<keyword evidence="8 10" id="KW-1133">Transmembrane helix</keyword>
<keyword evidence="13" id="KW-1185">Reference proteome</keyword>
<dbReference type="InterPro" id="IPR035906">
    <property type="entry name" value="MetI-like_sf"/>
</dbReference>
<dbReference type="NCBIfam" id="TIGR01726">
    <property type="entry name" value="HEQRo_perm_3TM"/>
    <property type="match status" value="1"/>
</dbReference>
<dbReference type="GO" id="GO:0022857">
    <property type="term" value="F:transmembrane transporter activity"/>
    <property type="evidence" value="ECO:0007669"/>
    <property type="project" value="InterPro"/>
</dbReference>
<reference evidence="12 13" key="1">
    <citation type="submission" date="2015-12" db="EMBL/GenBank/DDBJ databases">
        <title>Genome sequence of Oceanibaculum pacificum MCCC 1A02656.</title>
        <authorList>
            <person name="Lu L."/>
            <person name="Lai Q."/>
            <person name="Shao Z."/>
            <person name="Qian P."/>
        </authorList>
    </citation>
    <scope>NUCLEOTIDE SEQUENCE [LARGE SCALE GENOMIC DNA]</scope>
    <source>
        <strain evidence="12 13">MCCC 1A02656</strain>
    </source>
</reference>
<name>A0A154VRZ5_9PROT</name>
<proteinExistence type="inferred from homology"/>
<dbReference type="PANTHER" id="PTHR30614">
    <property type="entry name" value="MEMBRANE COMPONENT OF AMINO ACID ABC TRANSPORTER"/>
    <property type="match status" value="1"/>
</dbReference>